<evidence type="ECO:0000259" key="1">
    <source>
        <dbReference type="Pfam" id="PF01593"/>
    </source>
</evidence>
<dbReference type="InterPro" id="IPR002937">
    <property type="entry name" value="Amino_oxidase"/>
</dbReference>
<feature type="domain" description="Amine oxidase" evidence="1">
    <location>
        <begin position="19"/>
        <end position="420"/>
    </location>
</feature>
<dbReference type="PANTHER" id="PTHR42923">
    <property type="entry name" value="PROTOPORPHYRINOGEN OXIDASE"/>
    <property type="match status" value="1"/>
</dbReference>
<dbReference type="AlphaFoldDB" id="A0A2M7X4H9"/>
<gene>
    <name evidence="2" type="ORF">CO179_00840</name>
</gene>
<protein>
    <submittedName>
        <fullName evidence="2">Oxidoreductase</fullName>
    </submittedName>
</protein>
<dbReference type="Pfam" id="PF01593">
    <property type="entry name" value="Amino_oxidase"/>
    <property type="match status" value="1"/>
</dbReference>
<dbReference type="InterPro" id="IPR036188">
    <property type="entry name" value="FAD/NAD-bd_sf"/>
</dbReference>
<proteinExistence type="predicted"/>
<sequence>MAPIPYTITMRIAVIGAGFTGLTAGYYLKKQGHDVHIFEQDTHVGGLASGMRDSVSNFPSSWEWDLEKYYHHWFTNDTFVFELGREIGVSNKFITKRPVSSILFENNIYPFDSPINLLKFPHLSIKDRLKTGILMARLKYQYNESSSEVFENITAHDYLSHHSSQAAYKKIWEPLLKGKYGTHYKKVNMRWFWARVFKRTPSLRYYNGGFSSFAHDIATAFTNAHGFLYLETPVECIRQEQMGVSVISEQALDPVFDKVIATTAPHIFFKQAEQLPETYKNMLSNLTAIGAYTLVLSLKHKLLTDDTYWLNVNDENWPFLAVVEHTNFQDKSHYNNEHVVYIGDYVNPTDPILSQSPEQLVEKFTPYLNKINPLFSAESINHSFLFSTPYAQPIFEVGYGKNIPPIQTPLENVLFASMSQVYPWDRGTNYAIELGKKCVDILSSE</sequence>
<dbReference type="GO" id="GO:0016491">
    <property type="term" value="F:oxidoreductase activity"/>
    <property type="evidence" value="ECO:0007669"/>
    <property type="project" value="InterPro"/>
</dbReference>
<name>A0A2M7X4H9_UNCKA</name>
<dbReference type="Proteomes" id="UP000231195">
    <property type="component" value="Unassembled WGS sequence"/>
</dbReference>
<dbReference type="EMBL" id="PFWZ01000038">
    <property type="protein sequence ID" value="PJA41019.1"/>
    <property type="molecule type" value="Genomic_DNA"/>
</dbReference>
<accession>A0A2M7X4H9</accession>
<organism evidence="2 3">
    <name type="scientific">candidate division WWE3 bacterium CG_4_9_14_3_um_filter_39_7</name>
    <dbReference type="NCBI Taxonomy" id="1975080"/>
    <lineage>
        <taxon>Bacteria</taxon>
        <taxon>Katanobacteria</taxon>
    </lineage>
</organism>
<comment type="caution">
    <text evidence="2">The sequence shown here is derived from an EMBL/GenBank/DDBJ whole genome shotgun (WGS) entry which is preliminary data.</text>
</comment>
<dbReference type="InterPro" id="IPR050464">
    <property type="entry name" value="Zeta_carotene_desat/Oxidored"/>
</dbReference>
<dbReference type="NCBIfam" id="NF005560">
    <property type="entry name" value="PRK07233.1"/>
    <property type="match status" value="1"/>
</dbReference>
<reference evidence="3" key="1">
    <citation type="submission" date="2017-09" db="EMBL/GenBank/DDBJ databases">
        <title>Depth-based differentiation of microbial function through sediment-hosted aquifers and enrichment of novel symbionts in the deep terrestrial subsurface.</title>
        <authorList>
            <person name="Probst A.J."/>
            <person name="Ladd B."/>
            <person name="Jarett J.K."/>
            <person name="Geller-Mcgrath D.E."/>
            <person name="Sieber C.M.K."/>
            <person name="Emerson J.B."/>
            <person name="Anantharaman K."/>
            <person name="Thomas B.C."/>
            <person name="Malmstrom R."/>
            <person name="Stieglmeier M."/>
            <person name="Klingl A."/>
            <person name="Woyke T."/>
            <person name="Ryan C.M."/>
            <person name="Banfield J.F."/>
        </authorList>
    </citation>
    <scope>NUCLEOTIDE SEQUENCE [LARGE SCALE GENOMIC DNA]</scope>
</reference>
<dbReference type="PANTHER" id="PTHR42923:SF46">
    <property type="entry name" value="AMINE OXIDASE"/>
    <property type="match status" value="1"/>
</dbReference>
<dbReference type="PRINTS" id="PR00419">
    <property type="entry name" value="ADXRDTASE"/>
</dbReference>
<dbReference type="Gene3D" id="3.50.50.60">
    <property type="entry name" value="FAD/NAD(P)-binding domain"/>
    <property type="match status" value="1"/>
</dbReference>
<evidence type="ECO:0000313" key="3">
    <source>
        <dbReference type="Proteomes" id="UP000231195"/>
    </source>
</evidence>
<evidence type="ECO:0000313" key="2">
    <source>
        <dbReference type="EMBL" id="PJA41019.1"/>
    </source>
</evidence>
<dbReference type="SUPFAM" id="SSF51905">
    <property type="entry name" value="FAD/NAD(P)-binding domain"/>
    <property type="match status" value="1"/>
</dbReference>